<dbReference type="PROSITE" id="PS00061">
    <property type="entry name" value="ADH_SHORT"/>
    <property type="match status" value="1"/>
</dbReference>
<protein>
    <submittedName>
        <fullName evidence="3">Pteridine reductase</fullName>
        <ecNumber evidence="3">1.5.1.33</ecNumber>
    </submittedName>
</protein>
<comment type="similarity">
    <text evidence="1">Belongs to the short-chain dehydrogenases/reductases (SDR) family.</text>
</comment>
<evidence type="ECO:0000256" key="1">
    <source>
        <dbReference type="ARBA" id="ARBA00006484"/>
    </source>
</evidence>
<dbReference type="PRINTS" id="PR00081">
    <property type="entry name" value="GDHRDH"/>
</dbReference>
<dbReference type="InterPro" id="IPR036291">
    <property type="entry name" value="NAD(P)-bd_dom_sf"/>
</dbReference>
<reference evidence="3 4" key="1">
    <citation type="submission" date="2019-08" db="EMBL/GenBank/DDBJ databases">
        <title>Parahaliea maris sp. nov., isolated from the surface seawater.</title>
        <authorList>
            <person name="Liu Y."/>
        </authorList>
    </citation>
    <scope>NUCLEOTIDE SEQUENCE [LARGE SCALE GENOMIC DNA]</scope>
    <source>
        <strain evidence="3 4">S2-26</strain>
    </source>
</reference>
<dbReference type="Gene3D" id="3.40.50.720">
    <property type="entry name" value="NAD(P)-binding Rossmann-like Domain"/>
    <property type="match status" value="1"/>
</dbReference>
<dbReference type="Proteomes" id="UP000321933">
    <property type="component" value="Unassembled WGS sequence"/>
</dbReference>
<dbReference type="InterPro" id="IPR002347">
    <property type="entry name" value="SDR_fam"/>
</dbReference>
<sequence length="252" mass="26096">MADLALVTGGAQRIGAAIVRELHGRGMDIALHYRSSSVTAEALATALNRERPGSCHLWQADLCQVDDIQRVGASFLATHPALKLLVNNASGFAPTPLASATEADFDALLGSNLKGPYFLLQALLPALRAGGGSVVNLIDIHAGRPLKDFNAYCAAKAGLASLTRSLALELGPRVRVNGVAPGAILWPEDDAAYDDNKRRAILAATPLARLGDPADIARTVAFLGLEASFITGQVLAVDGGWSLGLAGTGADV</sequence>
<dbReference type="AlphaFoldDB" id="A0A5C8ZMI1"/>
<keyword evidence="2 3" id="KW-0560">Oxidoreductase</keyword>
<gene>
    <name evidence="3" type="ORF">FVW59_17925</name>
</gene>
<dbReference type="OrthoDB" id="9793499at2"/>
<dbReference type="SUPFAM" id="SSF51735">
    <property type="entry name" value="NAD(P)-binding Rossmann-fold domains"/>
    <property type="match status" value="1"/>
</dbReference>
<evidence type="ECO:0000313" key="3">
    <source>
        <dbReference type="EMBL" id="TXS89395.1"/>
    </source>
</evidence>
<dbReference type="EMBL" id="VRYZ01000009">
    <property type="protein sequence ID" value="TXS89395.1"/>
    <property type="molecule type" value="Genomic_DNA"/>
</dbReference>
<comment type="caution">
    <text evidence="3">The sequence shown here is derived from an EMBL/GenBank/DDBJ whole genome shotgun (WGS) entry which is preliminary data.</text>
</comment>
<organism evidence="3 4">
    <name type="scientific">Parahaliea aestuarii</name>
    <dbReference type="NCBI Taxonomy" id="1852021"/>
    <lineage>
        <taxon>Bacteria</taxon>
        <taxon>Pseudomonadati</taxon>
        <taxon>Pseudomonadota</taxon>
        <taxon>Gammaproteobacteria</taxon>
        <taxon>Cellvibrionales</taxon>
        <taxon>Halieaceae</taxon>
        <taxon>Parahaliea</taxon>
    </lineage>
</organism>
<accession>A0A5C8ZMI1</accession>
<dbReference type="InterPro" id="IPR020904">
    <property type="entry name" value="Sc_DH/Rdtase_CS"/>
</dbReference>
<dbReference type="EC" id="1.5.1.33" evidence="3"/>
<dbReference type="PANTHER" id="PTHR43639">
    <property type="entry name" value="OXIDOREDUCTASE, SHORT-CHAIN DEHYDROGENASE/REDUCTASE FAMILY (AFU_ORTHOLOGUE AFUA_5G02870)"/>
    <property type="match status" value="1"/>
</dbReference>
<proteinExistence type="inferred from homology"/>
<dbReference type="PANTHER" id="PTHR43639:SF1">
    <property type="entry name" value="SHORT-CHAIN DEHYDROGENASE_REDUCTASE FAMILY PROTEIN"/>
    <property type="match status" value="1"/>
</dbReference>
<dbReference type="GO" id="GO:0047040">
    <property type="term" value="F:pteridine reductase activity"/>
    <property type="evidence" value="ECO:0007669"/>
    <property type="project" value="UniProtKB-EC"/>
</dbReference>
<dbReference type="FunFam" id="3.40.50.720:FF:000084">
    <property type="entry name" value="Short-chain dehydrogenase reductase"/>
    <property type="match status" value="1"/>
</dbReference>
<dbReference type="Pfam" id="PF13561">
    <property type="entry name" value="adh_short_C2"/>
    <property type="match status" value="1"/>
</dbReference>
<dbReference type="NCBIfam" id="NF006598">
    <property type="entry name" value="PRK09135.1"/>
    <property type="match status" value="1"/>
</dbReference>
<evidence type="ECO:0000256" key="2">
    <source>
        <dbReference type="ARBA" id="ARBA00023002"/>
    </source>
</evidence>
<evidence type="ECO:0000313" key="4">
    <source>
        <dbReference type="Proteomes" id="UP000321933"/>
    </source>
</evidence>
<keyword evidence="4" id="KW-1185">Reference proteome</keyword>
<dbReference type="PRINTS" id="PR00080">
    <property type="entry name" value="SDRFAMILY"/>
</dbReference>
<name>A0A5C8ZMI1_9GAMM</name>
<dbReference type="RefSeq" id="WP_148065756.1">
    <property type="nucleotide sequence ID" value="NZ_VRYZ01000009.1"/>
</dbReference>